<gene>
    <name evidence="2" type="ORF">DOZ80_10580</name>
</gene>
<keyword evidence="1" id="KW-0812">Transmembrane</keyword>
<name>A0A327N7T5_PSEFL</name>
<evidence type="ECO:0000313" key="2">
    <source>
        <dbReference type="EMBL" id="RAI70905.1"/>
    </source>
</evidence>
<reference evidence="2 3" key="1">
    <citation type="submission" date="2018-06" db="EMBL/GenBank/DDBJ databases">
        <authorList>
            <person name="Zhirakovskaya E."/>
        </authorList>
    </citation>
    <scope>NUCLEOTIDE SEQUENCE [LARGE SCALE GENOMIC DNA]</scope>
    <source>
        <strain evidence="2 3">LY3</strain>
    </source>
</reference>
<dbReference type="AlphaFoldDB" id="A0A327N7T5"/>
<sequence length="83" mass="9845">MQHFLQFTRIAEPMRFAAQSCQQKYFFRRPLEKIFARRIFIFEDNKKAAISVLLLTPFLLGKTVLVFAFAVLLFLSFFLRCTC</sequence>
<accession>A0A327N7T5</accession>
<dbReference type="Proteomes" id="UP000249493">
    <property type="component" value="Unassembled WGS sequence"/>
</dbReference>
<feature type="transmembrane region" description="Helical" evidence="1">
    <location>
        <begin position="48"/>
        <end position="79"/>
    </location>
</feature>
<keyword evidence="1" id="KW-0472">Membrane</keyword>
<comment type="caution">
    <text evidence="2">The sequence shown here is derived from an EMBL/GenBank/DDBJ whole genome shotgun (WGS) entry which is preliminary data.</text>
</comment>
<proteinExistence type="predicted"/>
<evidence type="ECO:0000313" key="3">
    <source>
        <dbReference type="Proteomes" id="UP000249493"/>
    </source>
</evidence>
<protein>
    <submittedName>
        <fullName evidence="2">Uncharacterized protein</fullName>
    </submittedName>
</protein>
<dbReference type="EMBL" id="QLIN01000003">
    <property type="protein sequence ID" value="RAI70905.1"/>
    <property type="molecule type" value="Genomic_DNA"/>
</dbReference>
<organism evidence="2 3">
    <name type="scientific">Pseudomonas fluorescens</name>
    <dbReference type="NCBI Taxonomy" id="294"/>
    <lineage>
        <taxon>Bacteria</taxon>
        <taxon>Pseudomonadati</taxon>
        <taxon>Pseudomonadota</taxon>
        <taxon>Gammaproteobacteria</taxon>
        <taxon>Pseudomonadales</taxon>
        <taxon>Pseudomonadaceae</taxon>
        <taxon>Pseudomonas</taxon>
    </lineage>
</organism>
<keyword evidence="1" id="KW-1133">Transmembrane helix</keyword>
<evidence type="ECO:0000256" key="1">
    <source>
        <dbReference type="SAM" id="Phobius"/>
    </source>
</evidence>